<protein>
    <recommendedName>
        <fullName evidence="4">Glycosyltransferase 61 catalytic domain-containing protein</fullName>
    </recommendedName>
</protein>
<organism evidence="5 6">
    <name type="scientific">Galdieria yellowstonensis</name>
    <dbReference type="NCBI Taxonomy" id="3028027"/>
    <lineage>
        <taxon>Eukaryota</taxon>
        <taxon>Rhodophyta</taxon>
        <taxon>Bangiophyceae</taxon>
        <taxon>Galdieriales</taxon>
        <taxon>Galdieriaceae</taxon>
        <taxon>Galdieria</taxon>
    </lineage>
</organism>
<dbReference type="InterPro" id="IPR049625">
    <property type="entry name" value="Glyco_transf_61_cat"/>
</dbReference>
<reference evidence="5 6" key="1">
    <citation type="submission" date="2022-07" db="EMBL/GenBank/DDBJ databases">
        <title>Genome-wide signatures of adaptation to extreme environments.</title>
        <authorList>
            <person name="Cho C.H."/>
            <person name="Yoon H.S."/>
        </authorList>
    </citation>
    <scope>NUCLEOTIDE SEQUENCE [LARGE SCALE GENOMIC DNA]</scope>
    <source>
        <strain evidence="5 6">108.79 E11</strain>
    </source>
</reference>
<accession>A0AAV9I7L3</accession>
<evidence type="ECO:0000256" key="3">
    <source>
        <dbReference type="ARBA" id="ARBA00023180"/>
    </source>
</evidence>
<evidence type="ECO:0000313" key="5">
    <source>
        <dbReference type="EMBL" id="KAK4523032.1"/>
    </source>
</evidence>
<gene>
    <name evidence="5" type="ORF">GAYE_PCTG33G0922</name>
</gene>
<dbReference type="PANTHER" id="PTHR20961">
    <property type="entry name" value="GLYCOSYLTRANSFERASE"/>
    <property type="match status" value="1"/>
</dbReference>
<evidence type="ECO:0000256" key="1">
    <source>
        <dbReference type="ARBA" id="ARBA00022676"/>
    </source>
</evidence>
<sequence>MKYQQKFSVTLLQRKRTRRIINIESLANAITDFFGVKTRIVYFENTSFWYQVMVMKTTRVLVAAHGAGLTNVMFMRPGSAVIEISNFGCYGEPYFGALSQLSGLLYWNWRPLVADKLITKLDQKYSSGSYISTHNCTRWRRNADVLVSEHDILELVRKALMKTEHLD</sequence>
<keyword evidence="1" id="KW-0328">Glycosyltransferase</keyword>
<dbReference type="AlphaFoldDB" id="A0AAV9I7L3"/>
<dbReference type="InterPro" id="IPR007657">
    <property type="entry name" value="Glycosyltransferase_61"/>
</dbReference>
<evidence type="ECO:0000259" key="4">
    <source>
        <dbReference type="Pfam" id="PF04577"/>
    </source>
</evidence>
<keyword evidence="3" id="KW-0325">Glycoprotein</keyword>
<keyword evidence="6" id="KW-1185">Reference proteome</keyword>
<dbReference type="GO" id="GO:0016757">
    <property type="term" value="F:glycosyltransferase activity"/>
    <property type="evidence" value="ECO:0007669"/>
    <property type="project" value="UniProtKB-KW"/>
</dbReference>
<proteinExistence type="predicted"/>
<dbReference type="EMBL" id="JANCYU010000010">
    <property type="protein sequence ID" value="KAK4523032.1"/>
    <property type="molecule type" value="Genomic_DNA"/>
</dbReference>
<name>A0AAV9I7L3_9RHOD</name>
<dbReference type="Pfam" id="PF04577">
    <property type="entry name" value="Glyco_transf_61"/>
    <property type="match status" value="1"/>
</dbReference>
<feature type="domain" description="Glycosyltransferase 61 catalytic" evidence="4">
    <location>
        <begin position="10"/>
        <end position="82"/>
    </location>
</feature>
<dbReference type="Proteomes" id="UP001300502">
    <property type="component" value="Unassembled WGS sequence"/>
</dbReference>
<keyword evidence="2" id="KW-0808">Transferase</keyword>
<evidence type="ECO:0000313" key="6">
    <source>
        <dbReference type="Proteomes" id="UP001300502"/>
    </source>
</evidence>
<evidence type="ECO:0000256" key="2">
    <source>
        <dbReference type="ARBA" id="ARBA00022679"/>
    </source>
</evidence>
<comment type="caution">
    <text evidence="5">The sequence shown here is derived from an EMBL/GenBank/DDBJ whole genome shotgun (WGS) entry which is preliminary data.</text>
</comment>